<evidence type="ECO:0000256" key="4">
    <source>
        <dbReference type="ARBA" id="ARBA00022692"/>
    </source>
</evidence>
<evidence type="ECO:0000256" key="2">
    <source>
        <dbReference type="ARBA" id="ARBA00022475"/>
    </source>
</evidence>
<dbReference type="InterPro" id="IPR005548">
    <property type="entry name" value="Cell_div_FtsQ/DivIB_C"/>
</dbReference>
<dbReference type="GO" id="GO:0005886">
    <property type="term" value="C:plasma membrane"/>
    <property type="evidence" value="ECO:0007669"/>
    <property type="project" value="TreeGrafter"/>
</dbReference>
<comment type="subcellular location">
    <subcellularLocation>
        <location evidence="1">Membrane</location>
    </subcellularLocation>
</comment>
<keyword evidence="4" id="KW-0812">Transmembrane</keyword>
<evidence type="ECO:0000256" key="7">
    <source>
        <dbReference type="ARBA" id="ARBA00023306"/>
    </source>
</evidence>
<organism evidence="9 10">
    <name type="scientific">Dehalobacter restrictus</name>
    <dbReference type="NCBI Taxonomy" id="55583"/>
    <lineage>
        <taxon>Bacteria</taxon>
        <taxon>Bacillati</taxon>
        <taxon>Bacillota</taxon>
        <taxon>Clostridia</taxon>
        <taxon>Eubacteriales</taxon>
        <taxon>Desulfitobacteriaceae</taxon>
        <taxon>Dehalobacter</taxon>
    </lineage>
</organism>
<evidence type="ECO:0000313" key="9">
    <source>
        <dbReference type="EMBL" id="QHA01944.1"/>
    </source>
</evidence>
<dbReference type="PANTHER" id="PTHR37820:SF1">
    <property type="entry name" value="CELL DIVISION PROTEIN FTSQ"/>
    <property type="match status" value="1"/>
</dbReference>
<name>A0A857DKW0_9FIRM</name>
<dbReference type="Proteomes" id="UP000430508">
    <property type="component" value="Chromosome"/>
</dbReference>
<dbReference type="InterPro" id="IPR050487">
    <property type="entry name" value="FtsQ_DivIB"/>
</dbReference>
<dbReference type="GO" id="GO:0051301">
    <property type="term" value="P:cell division"/>
    <property type="evidence" value="ECO:0007669"/>
    <property type="project" value="UniProtKB-KW"/>
</dbReference>
<dbReference type="Pfam" id="PF08478">
    <property type="entry name" value="POTRA_1"/>
    <property type="match status" value="1"/>
</dbReference>
<dbReference type="AlphaFoldDB" id="A0A857DKW0"/>
<dbReference type="EMBL" id="CP046996">
    <property type="protein sequence ID" value="QHA01944.1"/>
    <property type="molecule type" value="Genomic_DNA"/>
</dbReference>
<dbReference type="InterPro" id="IPR034746">
    <property type="entry name" value="POTRA"/>
</dbReference>
<keyword evidence="5" id="KW-1133">Transmembrane helix</keyword>
<dbReference type="Pfam" id="PF03799">
    <property type="entry name" value="FtsQ_DivIB_C"/>
    <property type="match status" value="1"/>
</dbReference>
<evidence type="ECO:0000313" key="10">
    <source>
        <dbReference type="Proteomes" id="UP000430508"/>
    </source>
</evidence>
<accession>A0A857DKW0</accession>
<evidence type="ECO:0000256" key="6">
    <source>
        <dbReference type="ARBA" id="ARBA00023136"/>
    </source>
</evidence>
<evidence type="ECO:0000259" key="8">
    <source>
        <dbReference type="PROSITE" id="PS51779"/>
    </source>
</evidence>
<protein>
    <submittedName>
        <fullName evidence="9">FtsQ-type POTRA domain-containing protein</fullName>
    </submittedName>
</protein>
<keyword evidence="7" id="KW-0131">Cell cycle</keyword>
<keyword evidence="3" id="KW-0132">Cell division</keyword>
<keyword evidence="6" id="KW-0472">Membrane</keyword>
<proteinExistence type="predicted"/>
<feature type="domain" description="POTRA" evidence="8">
    <location>
        <begin position="8"/>
        <end position="76"/>
    </location>
</feature>
<gene>
    <name evidence="9" type="ORF">GQ588_11355</name>
</gene>
<evidence type="ECO:0000256" key="5">
    <source>
        <dbReference type="ARBA" id="ARBA00022989"/>
    </source>
</evidence>
<evidence type="ECO:0000256" key="3">
    <source>
        <dbReference type="ARBA" id="ARBA00022618"/>
    </source>
</evidence>
<dbReference type="PANTHER" id="PTHR37820">
    <property type="entry name" value="CELL DIVISION PROTEIN DIVIB"/>
    <property type="match status" value="1"/>
</dbReference>
<sequence>MFSKSDFFNVKEVRTEGLSNVTANEVLQLLGTVKGENIFLTDTEALAMKVKLHPLIDQVQVKKELPATLVVKVQERVPVAMILTGDGVVVVDLQGVILKFYDSWPAEDNPVLTGIEVPETIGPGQKIDNVNLNKALLLLGQAPAELLPLIGEVHSTTDGQVSLYMTSGIEVKIGFDAEFTEKLKLLQELLNSEEYKTVEKAIKYIDLTAGKPVLGR</sequence>
<evidence type="ECO:0000256" key="1">
    <source>
        <dbReference type="ARBA" id="ARBA00004370"/>
    </source>
</evidence>
<dbReference type="Gene3D" id="3.10.20.310">
    <property type="entry name" value="membrane protein fhac"/>
    <property type="match status" value="1"/>
</dbReference>
<dbReference type="PROSITE" id="PS51779">
    <property type="entry name" value="POTRA"/>
    <property type="match status" value="1"/>
</dbReference>
<reference evidence="9 10" key="1">
    <citation type="submission" date="2019-12" db="EMBL/GenBank/DDBJ databases">
        <title>Sequence classification of anaerobic respiratory reductive dehalogenases: First we see many, then we see few.</title>
        <authorList>
            <person name="Molenda O."/>
            <person name="Puentes Jacome L.A."/>
            <person name="Cao X."/>
            <person name="Nesbo C.L."/>
            <person name="Tang S."/>
            <person name="Morson N."/>
            <person name="Patron J."/>
            <person name="Lomheim L."/>
            <person name="Wishart D.S."/>
            <person name="Edwards E.A."/>
        </authorList>
    </citation>
    <scope>NUCLEOTIDE SEQUENCE [LARGE SCALE GENOMIC DNA]</scope>
    <source>
        <strain evidence="9 10">12DCA</strain>
    </source>
</reference>
<keyword evidence="2" id="KW-1003">Cell membrane</keyword>
<dbReference type="InterPro" id="IPR013685">
    <property type="entry name" value="POTRA_FtsQ_type"/>
</dbReference>